<dbReference type="SUPFAM" id="SSF51735">
    <property type="entry name" value="NAD(P)-binding Rossmann-fold domains"/>
    <property type="match status" value="1"/>
</dbReference>
<comment type="catalytic activity">
    <reaction evidence="3">
        <text>L-alanine + NAD(+) + H2O = pyruvate + NH4(+) + NADH + H(+)</text>
        <dbReference type="Rhea" id="RHEA:18405"/>
        <dbReference type="ChEBI" id="CHEBI:15361"/>
        <dbReference type="ChEBI" id="CHEBI:15377"/>
        <dbReference type="ChEBI" id="CHEBI:15378"/>
        <dbReference type="ChEBI" id="CHEBI:28938"/>
        <dbReference type="ChEBI" id="CHEBI:57540"/>
        <dbReference type="ChEBI" id="CHEBI:57945"/>
        <dbReference type="ChEBI" id="CHEBI:57972"/>
        <dbReference type="EC" id="1.4.1.1"/>
    </reaction>
</comment>
<evidence type="ECO:0000256" key="1">
    <source>
        <dbReference type="ARBA" id="ARBA00023002"/>
    </source>
</evidence>
<dbReference type="EMBL" id="DTLB01000028">
    <property type="protein sequence ID" value="HFW32270.1"/>
    <property type="molecule type" value="Genomic_DNA"/>
</dbReference>
<keyword evidence="2 3" id="KW-0520">NAD</keyword>
<name>A0A7C3MG52_ARCFL</name>
<proteinExistence type="inferred from homology"/>
<comment type="function">
    <text evidence="3">Catalyzes the NAD(+)-dependent oxidative deamination of L-alanine to pyruvate, and the reverse reaction, the reductive amination of pyruvate.</text>
</comment>
<dbReference type="EC" id="1.4.1.1" evidence="3 4"/>
<dbReference type="InterPro" id="IPR028609">
    <property type="entry name" value="AlaDH_arch-typ"/>
</dbReference>
<dbReference type="EMBL" id="DSQD01000194">
    <property type="protein sequence ID" value="HGF87976.1"/>
    <property type="molecule type" value="Genomic_DNA"/>
</dbReference>
<dbReference type="GO" id="GO:0006522">
    <property type="term" value="P:alanine metabolic process"/>
    <property type="evidence" value="ECO:0007669"/>
    <property type="project" value="UniProtKB-UniRule"/>
</dbReference>
<dbReference type="HAMAP" id="MF_00935">
    <property type="entry name" value="AlaDH_arch"/>
    <property type="match status" value="1"/>
</dbReference>
<dbReference type="EMBL" id="DSCQ01000011">
    <property type="protein sequence ID" value="HET20651.1"/>
    <property type="molecule type" value="Genomic_DNA"/>
</dbReference>
<comment type="similarity">
    <text evidence="3">Belongs to the ornithine cyclodeaminase/mu-crystallin family. Archaeal alanine dehydrogenase subfamily.</text>
</comment>
<evidence type="ECO:0000256" key="3">
    <source>
        <dbReference type="HAMAP-Rule" id="MF_00935"/>
    </source>
</evidence>
<evidence type="ECO:0000313" key="6">
    <source>
        <dbReference type="EMBL" id="HFW32270.1"/>
    </source>
</evidence>
<dbReference type="GO" id="GO:0005737">
    <property type="term" value="C:cytoplasm"/>
    <property type="evidence" value="ECO:0007669"/>
    <property type="project" value="TreeGrafter"/>
</dbReference>
<feature type="binding site" evidence="3">
    <location>
        <position position="223"/>
    </location>
    <ligand>
        <name>NAD(+)</name>
        <dbReference type="ChEBI" id="CHEBI:57540"/>
    </ligand>
</feature>
<protein>
    <recommendedName>
        <fullName evidence="3 4">Alanine dehydrogenase</fullName>
        <shortName evidence="3">AlaDH</shortName>
        <ecNumber evidence="3 4">1.4.1.1</ecNumber>
    </recommendedName>
</protein>
<dbReference type="GO" id="GO:0051287">
    <property type="term" value="F:NAD binding"/>
    <property type="evidence" value="ECO:0007669"/>
    <property type="project" value="UniProtKB-UniRule"/>
</dbReference>
<gene>
    <name evidence="3 6" type="primary">ala</name>
    <name evidence="5" type="ORF">ENN70_00755</name>
    <name evidence="7" type="ORF">ENR21_06290</name>
    <name evidence="6" type="ORF">ENW66_04880</name>
</gene>
<dbReference type="PANTHER" id="PTHR13812">
    <property type="entry name" value="KETIMINE REDUCTASE MU-CRYSTALLIN"/>
    <property type="match status" value="1"/>
</dbReference>
<dbReference type="NCBIfam" id="TIGR02371">
    <property type="entry name" value="ala_DH_arch"/>
    <property type="match status" value="1"/>
</dbReference>
<dbReference type="AlphaFoldDB" id="A0A7C3MG52"/>
<dbReference type="InterPro" id="IPR012742">
    <property type="entry name" value="Ala_DH_archaeglobus"/>
</dbReference>
<evidence type="ECO:0000313" key="7">
    <source>
        <dbReference type="EMBL" id="HGF87976.1"/>
    </source>
</evidence>
<evidence type="ECO:0000256" key="4">
    <source>
        <dbReference type="NCBIfam" id="TIGR02371"/>
    </source>
</evidence>
<keyword evidence="1 3" id="KW-0560">Oxidoreductase</keyword>
<organism evidence="6">
    <name type="scientific">Archaeoglobus fulgidus</name>
    <dbReference type="NCBI Taxonomy" id="2234"/>
    <lineage>
        <taxon>Archaea</taxon>
        <taxon>Methanobacteriati</taxon>
        <taxon>Methanobacteriota</taxon>
        <taxon>Archaeoglobi</taxon>
        <taxon>Archaeoglobales</taxon>
        <taxon>Archaeoglobaceae</taxon>
        <taxon>Archaeoglobus</taxon>
    </lineage>
</organism>
<feature type="binding site" evidence="3">
    <location>
        <position position="290"/>
    </location>
    <ligand>
        <name>NAD(+)</name>
        <dbReference type="ChEBI" id="CHEBI:57540"/>
    </ligand>
</feature>
<feature type="binding site" evidence="3">
    <location>
        <position position="108"/>
    </location>
    <ligand>
        <name>NAD(+)</name>
        <dbReference type="ChEBI" id="CHEBI:57540"/>
    </ligand>
</feature>
<dbReference type="Gene3D" id="3.40.50.720">
    <property type="entry name" value="NAD(P)-binding Rossmann-like Domain"/>
    <property type="match status" value="1"/>
</dbReference>
<dbReference type="Gene3D" id="3.30.1780.10">
    <property type="entry name" value="ornithine cyclodeaminase, domain 1"/>
    <property type="match status" value="1"/>
</dbReference>
<dbReference type="GO" id="GO:0000286">
    <property type="term" value="F:alanine dehydrogenase activity"/>
    <property type="evidence" value="ECO:0007669"/>
    <property type="project" value="UniProtKB-UniRule"/>
</dbReference>
<dbReference type="Pfam" id="PF02423">
    <property type="entry name" value="OCD_Mu_crystall"/>
    <property type="match status" value="1"/>
</dbReference>
<accession>A0A7C3MG52</accession>
<comment type="caution">
    <text evidence="6">The sequence shown here is derived from an EMBL/GenBank/DDBJ whole genome shotgun (WGS) entry which is preliminary data.</text>
</comment>
<evidence type="ECO:0000256" key="2">
    <source>
        <dbReference type="ARBA" id="ARBA00023027"/>
    </source>
</evidence>
<dbReference type="InterPro" id="IPR003462">
    <property type="entry name" value="ODC_Mu_crystall"/>
</dbReference>
<dbReference type="InterPro" id="IPR023401">
    <property type="entry name" value="ODC_N"/>
</dbReference>
<dbReference type="PIRSF" id="PIRSF001439">
    <property type="entry name" value="CryM"/>
    <property type="match status" value="1"/>
</dbReference>
<sequence length="322" mass="35438">METMILTREDVESLIRMDEAMNAVEEAFKLYALGKAKMPPKVYLEFENGDLRAMPAHLMGYAGIKWVNSHPSNPERGLPTVMALMILNSPETGFPLAVMDATYMTSLRTGAAGGVAAKYLARKDSRVFGFVGCGIQAYFQLEALRRVFKIEEVKAYDIREEAASRFVKYCGEKDISASARSIEDVCRCDVLVTATPSREPVVKAEWIEKGTHINAIGADAAGKQELDFEILKKAKIVVDDLEQAKHGGEINVAISRGVIKVEDIHATLGEVVAGLKTGRESEEEITIFDSTGLAIQDVAVAKIVYENALKSNRGIKIEFFRI</sequence>
<reference evidence="6" key="1">
    <citation type="journal article" date="2020" name="mSystems">
        <title>Genome- and Community-Level Interaction Insights into Carbon Utilization and Element Cycling Functions of Hydrothermarchaeota in Hydrothermal Sediment.</title>
        <authorList>
            <person name="Zhou Z."/>
            <person name="Liu Y."/>
            <person name="Xu W."/>
            <person name="Pan J."/>
            <person name="Luo Z.H."/>
            <person name="Li M."/>
        </authorList>
    </citation>
    <scope>NUCLEOTIDE SEQUENCE [LARGE SCALE GENOMIC DNA]</scope>
    <source>
        <strain evidence="5">SpSt-12</strain>
        <strain evidence="7">SpSt-38</strain>
        <strain evidence="6">SpSt-87</strain>
    </source>
</reference>
<feature type="binding site" evidence="3">
    <location>
        <begin position="217"/>
        <end position="219"/>
    </location>
    <ligand>
        <name>NAD(+)</name>
        <dbReference type="ChEBI" id="CHEBI:57540"/>
    </ligand>
</feature>
<dbReference type="PANTHER" id="PTHR13812:SF19">
    <property type="entry name" value="KETIMINE REDUCTASE MU-CRYSTALLIN"/>
    <property type="match status" value="1"/>
</dbReference>
<feature type="active site" description="Proton donor/acceptor" evidence="3">
    <location>
        <position position="65"/>
    </location>
</feature>
<evidence type="ECO:0000313" key="5">
    <source>
        <dbReference type="EMBL" id="HET20651.1"/>
    </source>
</evidence>
<feature type="binding site" evidence="3">
    <location>
        <begin position="157"/>
        <end position="159"/>
    </location>
    <ligand>
        <name>NAD(+)</name>
        <dbReference type="ChEBI" id="CHEBI:57540"/>
    </ligand>
</feature>
<feature type="binding site" evidence="3">
    <location>
        <begin position="135"/>
        <end position="136"/>
    </location>
    <ligand>
        <name>NAD(+)</name>
        <dbReference type="ChEBI" id="CHEBI:57540"/>
    </ligand>
</feature>
<dbReference type="FunFam" id="3.30.1780.10:FF:000002">
    <property type="entry name" value="Ornithine cyclodeaminase"/>
    <property type="match status" value="1"/>
</dbReference>
<dbReference type="FunFam" id="3.40.50.720:FF:000311">
    <property type="entry name" value="Ornithine cyclodeaminase"/>
    <property type="match status" value="1"/>
</dbReference>
<keyword evidence="3" id="KW-0547">Nucleotide-binding</keyword>
<dbReference type="InterPro" id="IPR036291">
    <property type="entry name" value="NAD(P)-bd_dom_sf"/>
</dbReference>